<keyword evidence="7 8" id="KW-0472">Membrane</keyword>
<dbReference type="InterPro" id="IPR050297">
    <property type="entry name" value="LipidA_mod_glycosyltrf_83"/>
</dbReference>
<dbReference type="InterPro" id="IPR038731">
    <property type="entry name" value="RgtA/B/C-like"/>
</dbReference>
<feature type="transmembrane region" description="Helical" evidence="8">
    <location>
        <begin position="136"/>
        <end position="158"/>
    </location>
</feature>
<keyword evidence="2" id="KW-1003">Cell membrane</keyword>
<dbReference type="AlphaFoldDB" id="A0A2M7BAW9"/>
<feature type="transmembrane region" description="Helical" evidence="8">
    <location>
        <begin position="208"/>
        <end position="227"/>
    </location>
</feature>
<feature type="transmembrane region" description="Helical" evidence="8">
    <location>
        <begin position="178"/>
        <end position="199"/>
    </location>
</feature>
<feature type="transmembrane region" description="Helical" evidence="8">
    <location>
        <begin position="306"/>
        <end position="323"/>
    </location>
</feature>
<dbReference type="GO" id="GO:0016763">
    <property type="term" value="F:pentosyltransferase activity"/>
    <property type="evidence" value="ECO:0007669"/>
    <property type="project" value="TreeGrafter"/>
</dbReference>
<sequence>MKKYALLVFIISLAFFLRFYRLANNPPSLNWDEVSHGYNAYSILKTGKDEWGIKFPLIFRAYGDYKLPLYIYLTIPFIWTLGRNLLAIRLVSVLSGVSLVFVAYLITKKITQKEIPSLFAAFLTAVSPWSLFLSRIAVEANLCAFLFSLGIYFFISWLENQKLRTLFFTFLFWGLSIYSYNSARVLVPILIIITLFFILKKKLLKKSIIAIVFLALLLTPFILQFIGNSGKARFNLVSLIDQGAVNQISEKRTNSKLPKPLKELAFNRVTFFFASAFKNYFSNLSPKYLFFRGGSQYQFSLPDHELLYLVTTPFLLIGILMFLSGKIPGGRFLVLWFFLAFIPSAITKDAPHVLRTILILPSPMILSAMGLSWLTDKIGSRSHFKGKFILAILVIAVLISFGKWWKDYQEIYPKVYSWVWQYGYQEVVAFVKDKYADYDQIYFTKSLGEPHEFFAFYWPWDPQSFSQEKKWDYHANWYWVNSFEKFTFVNDWKMKEITCLSFGSRCLMVTSPGNFPSGWSKIKTIKFLDGKPVFEILEKVNK</sequence>
<keyword evidence="6 8" id="KW-1133">Transmembrane helix</keyword>
<evidence type="ECO:0000256" key="5">
    <source>
        <dbReference type="ARBA" id="ARBA00022692"/>
    </source>
</evidence>
<gene>
    <name evidence="10" type="ORF">COS54_03370</name>
</gene>
<dbReference type="Pfam" id="PF13231">
    <property type="entry name" value="PMT_2"/>
    <property type="match status" value="1"/>
</dbReference>
<keyword evidence="3" id="KW-0328">Glycosyltransferase</keyword>
<name>A0A2M7BAW9_9BACT</name>
<organism evidence="10 11">
    <name type="scientific">Candidatus Shapirobacteria bacterium CG03_land_8_20_14_0_80_39_12</name>
    <dbReference type="NCBI Taxonomy" id="1974879"/>
    <lineage>
        <taxon>Bacteria</taxon>
        <taxon>Candidatus Shapironibacteriota</taxon>
    </lineage>
</organism>
<feature type="transmembrane region" description="Helical" evidence="8">
    <location>
        <begin position="386"/>
        <end position="405"/>
    </location>
</feature>
<dbReference type="PANTHER" id="PTHR33908">
    <property type="entry name" value="MANNOSYLTRANSFERASE YKCB-RELATED"/>
    <property type="match status" value="1"/>
</dbReference>
<dbReference type="PANTHER" id="PTHR33908:SF11">
    <property type="entry name" value="MEMBRANE PROTEIN"/>
    <property type="match status" value="1"/>
</dbReference>
<comment type="subcellular location">
    <subcellularLocation>
        <location evidence="1">Cell membrane</location>
        <topology evidence="1">Multi-pass membrane protein</topology>
    </subcellularLocation>
</comment>
<evidence type="ECO:0000256" key="8">
    <source>
        <dbReference type="SAM" id="Phobius"/>
    </source>
</evidence>
<dbReference type="EMBL" id="PEVC01000059">
    <property type="protein sequence ID" value="PIV00247.1"/>
    <property type="molecule type" value="Genomic_DNA"/>
</dbReference>
<feature type="domain" description="Glycosyltransferase RgtA/B/C/D-like" evidence="9">
    <location>
        <begin position="69"/>
        <end position="219"/>
    </location>
</feature>
<protein>
    <recommendedName>
        <fullName evidence="9">Glycosyltransferase RgtA/B/C/D-like domain-containing protein</fullName>
    </recommendedName>
</protein>
<evidence type="ECO:0000256" key="1">
    <source>
        <dbReference type="ARBA" id="ARBA00004651"/>
    </source>
</evidence>
<evidence type="ECO:0000313" key="11">
    <source>
        <dbReference type="Proteomes" id="UP000229631"/>
    </source>
</evidence>
<evidence type="ECO:0000256" key="2">
    <source>
        <dbReference type="ARBA" id="ARBA00022475"/>
    </source>
</evidence>
<feature type="transmembrane region" description="Helical" evidence="8">
    <location>
        <begin position="353"/>
        <end position="374"/>
    </location>
</feature>
<dbReference type="Proteomes" id="UP000229631">
    <property type="component" value="Unassembled WGS sequence"/>
</dbReference>
<evidence type="ECO:0000259" key="9">
    <source>
        <dbReference type="Pfam" id="PF13231"/>
    </source>
</evidence>
<evidence type="ECO:0000256" key="3">
    <source>
        <dbReference type="ARBA" id="ARBA00022676"/>
    </source>
</evidence>
<dbReference type="GO" id="GO:0009103">
    <property type="term" value="P:lipopolysaccharide biosynthetic process"/>
    <property type="evidence" value="ECO:0007669"/>
    <property type="project" value="UniProtKB-ARBA"/>
</dbReference>
<feature type="transmembrane region" description="Helical" evidence="8">
    <location>
        <begin position="330"/>
        <end position="347"/>
    </location>
</feature>
<evidence type="ECO:0000256" key="6">
    <source>
        <dbReference type="ARBA" id="ARBA00022989"/>
    </source>
</evidence>
<evidence type="ECO:0000313" key="10">
    <source>
        <dbReference type="EMBL" id="PIV00247.1"/>
    </source>
</evidence>
<proteinExistence type="predicted"/>
<dbReference type="GO" id="GO:0005886">
    <property type="term" value="C:plasma membrane"/>
    <property type="evidence" value="ECO:0007669"/>
    <property type="project" value="UniProtKB-SubCell"/>
</dbReference>
<keyword evidence="4" id="KW-0808">Transferase</keyword>
<reference evidence="11" key="1">
    <citation type="submission" date="2017-09" db="EMBL/GenBank/DDBJ databases">
        <title>Depth-based differentiation of microbial function through sediment-hosted aquifers and enrichment of novel symbionts in the deep terrestrial subsurface.</title>
        <authorList>
            <person name="Probst A.J."/>
            <person name="Ladd B."/>
            <person name="Jarett J.K."/>
            <person name="Geller-Mcgrath D.E."/>
            <person name="Sieber C.M.K."/>
            <person name="Emerson J.B."/>
            <person name="Anantharaman K."/>
            <person name="Thomas B.C."/>
            <person name="Malmstrom R."/>
            <person name="Stieglmeier M."/>
            <person name="Klingl A."/>
            <person name="Woyke T."/>
            <person name="Ryan C.M."/>
            <person name="Banfield J.F."/>
        </authorList>
    </citation>
    <scope>NUCLEOTIDE SEQUENCE [LARGE SCALE GENOMIC DNA]</scope>
</reference>
<evidence type="ECO:0000256" key="7">
    <source>
        <dbReference type="ARBA" id="ARBA00023136"/>
    </source>
</evidence>
<keyword evidence="5 8" id="KW-0812">Transmembrane</keyword>
<feature type="transmembrane region" description="Helical" evidence="8">
    <location>
        <begin position="86"/>
        <end position="106"/>
    </location>
</feature>
<evidence type="ECO:0000256" key="4">
    <source>
        <dbReference type="ARBA" id="ARBA00022679"/>
    </source>
</evidence>
<accession>A0A2M7BAW9</accession>
<comment type="caution">
    <text evidence="10">The sequence shown here is derived from an EMBL/GenBank/DDBJ whole genome shotgun (WGS) entry which is preliminary data.</text>
</comment>